<dbReference type="Proteomes" id="UP001189429">
    <property type="component" value="Unassembled WGS sequence"/>
</dbReference>
<proteinExistence type="predicted"/>
<protein>
    <recommendedName>
        <fullName evidence="1">PI3K/PI4K catalytic domain-containing protein</fullName>
    </recommendedName>
</protein>
<dbReference type="Gene3D" id="3.30.1010.10">
    <property type="entry name" value="Phosphatidylinositol 3-kinase Catalytic Subunit, Chain A, domain 4"/>
    <property type="match status" value="1"/>
</dbReference>
<evidence type="ECO:0000259" key="1">
    <source>
        <dbReference type="PROSITE" id="PS50290"/>
    </source>
</evidence>
<name>A0ABN9SCP4_9DINO</name>
<evidence type="ECO:0000313" key="2">
    <source>
        <dbReference type="EMBL" id="CAK0829763.1"/>
    </source>
</evidence>
<keyword evidence="3" id="KW-1185">Reference proteome</keyword>
<dbReference type="EMBL" id="CAUYUJ010010588">
    <property type="protein sequence ID" value="CAK0829763.1"/>
    <property type="molecule type" value="Genomic_DNA"/>
</dbReference>
<dbReference type="SUPFAM" id="SSF56112">
    <property type="entry name" value="Protein kinase-like (PK-like)"/>
    <property type="match status" value="1"/>
</dbReference>
<sequence length="99" mass="11256">MQLFGLINSLLEGSVESAKHDLSIARFAVVPLSADSGLIEWVPRCDTLHQLIKMYRNSRHVELSVEYQLMRSMCARCEDLNILQKVEVFRHAMHSTLGA</sequence>
<feature type="domain" description="PI3K/PI4K catalytic" evidence="1">
    <location>
        <begin position="1"/>
        <end position="99"/>
    </location>
</feature>
<dbReference type="PANTHER" id="PTHR11139">
    <property type="entry name" value="ATAXIA TELANGIECTASIA MUTATED ATM -RELATED"/>
    <property type="match status" value="1"/>
</dbReference>
<dbReference type="InterPro" id="IPR050517">
    <property type="entry name" value="DDR_Repair_Kinase"/>
</dbReference>
<gene>
    <name evidence="2" type="ORF">PCOR1329_LOCUS28595</name>
</gene>
<dbReference type="InterPro" id="IPR000403">
    <property type="entry name" value="PI3/4_kinase_cat_dom"/>
</dbReference>
<evidence type="ECO:0000313" key="3">
    <source>
        <dbReference type="Proteomes" id="UP001189429"/>
    </source>
</evidence>
<organism evidence="2 3">
    <name type="scientific">Prorocentrum cordatum</name>
    <dbReference type="NCBI Taxonomy" id="2364126"/>
    <lineage>
        <taxon>Eukaryota</taxon>
        <taxon>Sar</taxon>
        <taxon>Alveolata</taxon>
        <taxon>Dinophyceae</taxon>
        <taxon>Prorocentrales</taxon>
        <taxon>Prorocentraceae</taxon>
        <taxon>Prorocentrum</taxon>
    </lineage>
</organism>
<dbReference type="PANTHER" id="PTHR11139:SF9">
    <property type="entry name" value="SERINE_THREONINE-PROTEIN KINASE MTOR"/>
    <property type="match status" value="1"/>
</dbReference>
<accession>A0ABN9SCP4</accession>
<dbReference type="Pfam" id="PF00454">
    <property type="entry name" value="PI3_PI4_kinase"/>
    <property type="match status" value="1"/>
</dbReference>
<feature type="non-terminal residue" evidence="2">
    <location>
        <position position="99"/>
    </location>
</feature>
<comment type="caution">
    <text evidence="2">The sequence shown here is derived from an EMBL/GenBank/DDBJ whole genome shotgun (WGS) entry which is preliminary data.</text>
</comment>
<dbReference type="InterPro" id="IPR011009">
    <property type="entry name" value="Kinase-like_dom_sf"/>
</dbReference>
<reference evidence="2" key="1">
    <citation type="submission" date="2023-10" db="EMBL/GenBank/DDBJ databases">
        <authorList>
            <person name="Chen Y."/>
            <person name="Shah S."/>
            <person name="Dougan E. K."/>
            <person name="Thang M."/>
            <person name="Chan C."/>
        </authorList>
    </citation>
    <scope>NUCLEOTIDE SEQUENCE [LARGE SCALE GENOMIC DNA]</scope>
</reference>
<dbReference type="PROSITE" id="PS50290">
    <property type="entry name" value="PI3_4_KINASE_3"/>
    <property type="match status" value="1"/>
</dbReference>